<evidence type="ECO:0000259" key="1">
    <source>
        <dbReference type="Pfam" id="PF03235"/>
    </source>
</evidence>
<proteinExistence type="predicted"/>
<dbReference type="InterPro" id="IPR004919">
    <property type="entry name" value="GmrSD_N"/>
</dbReference>
<dbReference type="PANTHER" id="PTHR39639">
    <property type="entry name" value="CHROMOSOME 16, WHOLE GENOME SHOTGUN SEQUENCE"/>
    <property type="match status" value="1"/>
</dbReference>
<dbReference type="AlphaFoldDB" id="A4U331"/>
<evidence type="ECO:0000313" key="2">
    <source>
        <dbReference type="EMBL" id="CAM77288.1"/>
    </source>
</evidence>
<dbReference type="EMBL" id="CU459003">
    <property type="protein sequence ID" value="CAM77288.1"/>
    <property type="molecule type" value="Genomic_DNA"/>
</dbReference>
<organism evidence="2">
    <name type="scientific">Magnetospirillum gryphiswaldense</name>
    <dbReference type="NCBI Taxonomy" id="55518"/>
    <lineage>
        <taxon>Bacteria</taxon>
        <taxon>Pseudomonadati</taxon>
        <taxon>Pseudomonadota</taxon>
        <taxon>Alphaproteobacteria</taxon>
        <taxon>Rhodospirillales</taxon>
        <taxon>Rhodospirillaceae</taxon>
        <taxon>Magnetospirillum</taxon>
    </lineage>
</organism>
<dbReference type="RefSeq" id="WP_106003223.1">
    <property type="nucleotide sequence ID" value="NZ_CP027527.1"/>
</dbReference>
<dbReference type="PANTHER" id="PTHR39639:SF1">
    <property type="entry name" value="DUF262 DOMAIN-CONTAINING PROTEIN"/>
    <property type="match status" value="1"/>
</dbReference>
<name>A4U331_9PROT</name>
<protein>
    <recommendedName>
        <fullName evidence="1">GmrSD restriction endonucleases N-terminal domain-containing protein</fullName>
    </recommendedName>
</protein>
<feature type="domain" description="GmrSD restriction endonucleases N-terminal" evidence="1">
    <location>
        <begin position="12"/>
        <end position="157"/>
    </location>
</feature>
<accession>A4U331</accession>
<dbReference type="Pfam" id="PF03235">
    <property type="entry name" value="GmrSD_N"/>
    <property type="match status" value="1"/>
</dbReference>
<reference evidence="2" key="1">
    <citation type="journal article" date="2007" name="J. Bacteriol.">
        <title>Comparative genome analysis of four magnetotactic bacteria reveals a complex set of group-specific genes implicated in magnetosome biomineralization and function.</title>
        <authorList>
            <person name="Richter M."/>
            <person name="Kube M."/>
            <person name="Bazylinski D.A."/>
            <person name="Lombardot T."/>
            <person name="Gloeckner F.O."/>
            <person name="Reinhardt R."/>
            <person name="Schueler D."/>
        </authorList>
    </citation>
    <scope>NUCLEOTIDE SEQUENCE</scope>
    <source>
        <strain evidence="2">MSR-1</strain>
    </source>
</reference>
<sequence length="334" mass="38226">MERVDYESLIISDLLGYNNSKSLDITPWYQRRSVWQTPQKAYLINTLFERKPVPSIYIRQQIDLEHERSIKEVVDGQQRIRTIVSYRADEFAAKHPSHRSRVKYSELTPQQKTSFLSTSLSVGYLIGATDQDVIEIFGRINSVAKTLNPMEKLNAMHSGDFKQFCLNQAVSRLPFWRSSFIFSANDIARMQEVQFISDLAIALIEGLGDYSPTKIKKYYKDFDEYFPHEEDIDGRMESIFRMLVAIPAADFSDTIFKSAQIAFSLMVVLDARRAAPPPTDRIRQVIRDIDSAVTFAADGAERSDPRLLAGFTGGNLHRIKTRLIRDEVLKEALA</sequence>
<gene>
    <name evidence="2" type="ORF">MGR_2474</name>
</gene>